<keyword evidence="4" id="KW-1003">Cell membrane</keyword>
<dbReference type="Pfam" id="PF08352">
    <property type="entry name" value="oligo_HPY"/>
    <property type="match status" value="1"/>
</dbReference>
<dbReference type="InterPro" id="IPR003439">
    <property type="entry name" value="ABC_transporter-like_ATP-bd"/>
</dbReference>
<keyword evidence="6 9" id="KW-0067">ATP-binding</keyword>
<dbReference type="GO" id="GO:0005886">
    <property type="term" value="C:plasma membrane"/>
    <property type="evidence" value="ECO:0007669"/>
    <property type="project" value="UniProtKB-SubCell"/>
</dbReference>
<proteinExistence type="inferred from homology"/>
<dbReference type="GO" id="GO:0016887">
    <property type="term" value="F:ATP hydrolysis activity"/>
    <property type="evidence" value="ECO:0007669"/>
    <property type="project" value="InterPro"/>
</dbReference>
<accession>A8I8R4</accession>
<evidence type="ECO:0000256" key="2">
    <source>
        <dbReference type="ARBA" id="ARBA00005417"/>
    </source>
</evidence>
<dbReference type="GO" id="GO:0015833">
    <property type="term" value="P:peptide transport"/>
    <property type="evidence" value="ECO:0007669"/>
    <property type="project" value="InterPro"/>
</dbReference>
<dbReference type="EMBL" id="AP009384">
    <property type="protein sequence ID" value="BAF88693.1"/>
    <property type="molecule type" value="Genomic_DNA"/>
</dbReference>
<dbReference type="Proteomes" id="UP000000270">
    <property type="component" value="Chromosome"/>
</dbReference>
<organism evidence="9 10">
    <name type="scientific">Azorhizobium caulinodans (strain ATCC 43989 / DSM 5975 / JCM 20966 / LMG 6465 / NBRC 14845 / NCIMB 13405 / ORS 571)</name>
    <dbReference type="NCBI Taxonomy" id="438753"/>
    <lineage>
        <taxon>Bacteria</taxon>
        <taxon>Pseudomonadati</taxon>
        <taxon>Pseudomonadota</taxon>
        <taxon>Alphaproteobacteria</taxon>
        <taxon>Hyphomicrobiales</taxon>
        <taxon>Xanthobacteraceae</taxon>
        <taxon>Azorhizobium</taxon>
    </lineage>
</organism>
<dbReference type="InterPro" id="IPR003593">
    <property type="entry name" value="AAA+_ATPase"/>
</dbReference>
<dbReference type="GO" id="GO:0055085">
    <property type="term" value="P:transmembrane transport"/>
    <property type="evidence" value="ECO:0007669"/>
    <property type="project" value="UniProtKB-ARBA"/>
</dbReference>
<dbReference type="PANTHER" id="PTHR43297:SF2">
    <property type="entry name" value="DIPEPTIDE TRANSPORT ATP-BINDING PROTEIN DPPD"/>
    <property type="match status" value="1"/>
</dbReference>
<dbReference type="SUPFAM" id="SSF52540">
    <property type="entry name" value="P-loop containing nucleoside triphosphate hydrolases"/>
    <property type="match status" value="1"/>
</dbReference>
<dbReference type="PROSITE" id="PS00211">
    <property type="entry name" value="ABC_TRANSPORTER_1"/>
    <property type="match status" value="1"/>
</dbReference>
<keyword evidence="10" id="KW-1185">Reference proteome</keyword>
<evidence type="ECO:0000256" key="6">
    <source>
        <dbReference type="ARBA" id="ARBA00022840"/>
    </source>
</evidence>
<comment type="subcellular location">
    <subcellularLocation>
        <location evidence="1">Cell inner membrane</location>
        <topology evidence="1">Peripheral membrane protein</topology>
    </subcellularLocation>
</comment>
<reference evidence="9 10" key="4">
    <citation type="journal article" date="2009" name="Appl. Environ. Microbiol.">
        <title>Comparative genome-wide transcriptional profiling of Azorhizobium caulinodans ORS571 grown under free-living and symbiotic conditions.</title>
        <authorList>
            <person name="Tsukada S."/>
            <person name="Aono T."/>
            <person name="Akiba N."/>
            <person name="Lee KB."/>
            <person name="Liu CT."/>
            <person name="Toyazaki H."/>
            <person name="Oyaizu H."/>
        </authorList>
    </citation>
    <scope>NUCLEOTIDE SEQUENCE [LARGE SCALE GENOMIC DNA]</scope>
    <source>
        <strain evidence="10">ATCC 43989 / DSM 5975 / JCM 20966 / LMG 6465 / NBRC 14845 / NCIMB 13405 / ORS 571</strain>
    </source>
</reference>
<reference evidence="9 10" key="1">
    <citation type="journal article" date="2007" name="Appl. Environ. Microbiol.">
        <title>Rhizobial factors required for stem nodule maturation and maintenance in Sesbania rostrata-Azorhizobium caulinodans ORS571 symbiosis.</title>
        <authorList>
            <person name="Suzuki S."/>
            <person name="Aono T."/>
            <person name="Lee KB."/>
            <person name="Suzuki T."/>
            <person name="Liu CT."/>
            <person name="Miwa H."/>
            <person name="Wakao S."/>
            <person name="Iki T."/>
            <person name="Oyaizu H."/>
        </authorList>
    </citation>
    <scope>NUCLEOTIDE SEQUENCE [LARGE SCALE GENOMIC DNA]</scope>
    <source>
        <strain evidence="10">ATCC 43989 / DSM 5975 / JCM 20966 / LMG 6465 / NBRC 14845 / NCIMB 13405 / ORS 571</strain>
    </source>
</reference>
<reference evidence="9 10" key="5">
    <citation type="journal article" date="2010" name="Appl. Environ. Microbiol.">
        <title>phrR-like gene praR of Azorhizobium caulinodans ORS571 is essential for symbiosis with Sesbania rostrata and is involved in expression of reb genes.</title>
        <authorList>
            <person name="Akiba N."/>
            <person name="Aono T."/>
            <person name="Toyazaki H."/>
            <person name="Sato S."/>
            <person name="Oyaizu H."/>
        </authorList>
    </citation>
    <scope>NUCLEOTIDE SEQUENCE [LARGE SCALE GENOMIC DNA]</scope>
    <source>
        <strain evidence="10">ATCC 43989 / DSM 5975 / JCM 20966 / LMG 6465 / NBRC 14845 / NCIMB 13405 / ORS 571</strain>
    </source>
</reference>
<comment type="similarity">
    <text evidence="2">Belongs to the ABC transporter superfamily.</text>
</comment>
<dbReference type="HOGENOM" id="CLU_000604_1_23_5"/>
<dbReference type="eggNOG" id="COG0444">
    <property type="taxonomic scope" value="Bacteria"/>
</dbReference>
<dbReference type="KEGG" id="azc:AZC_2695"/>
<dbReference type="STRING" id="438753.AZC_2695"/>
<evidence type="ECO:0000256" key="1">
    <source>
        <dbReference type="ARBA" id="ARBA00004417"/>
    </source>
</evidence>
<name>A8I8R4_AZOC5</name>
<evidence type="ECO:0000313" key="9">
    <source>
        <dbReference type="EMBL" id="BAF88693.1"/>
    </source>
</evidence>
<evidence type="ECO:0000313" key="10">
    <source>
        <dbReference type="Proteomes" id="UP000000270"/>
    </source>
</evidence>
<gene>
    <name evidence="9" type="ordered locus">AZC_2695</name>
</gene>
<keyword evidence="7" id="KW-0472">Membrane</keyword>
<dbReference type="GO" id="GO:0005524">
    <property type="term" value="F:ATP binding"/>
    <property type="evidence" value="ECO:0007669"/>
    <property type="project" value="UniProtKB-KW"/>
</dbReference>
<dbReference type="InterPro" id="IPR050388">
    <property type="entry name" value="ABC_Ni/Peptide_Import"/>
</dbReference>
<dbReference type="InterPro" id="IPR027417">
    <property type="entry name" value="P-loop_NTPase"/>
</dbReference>
<dbReference type="Pfam" id="PF00005">
    <property type="entry name" value="ABC_tran"/>
    <property type="match status" value="1"/>
</dbReference>
<dbReference type="SMART" id="SM00382">
    <property type="entry name" value="AAA"/>
    <property type="match status" value="1"/>
</dbReference>
<keyword evidence="3" id="KW-0813">Transport</keyword>
<dbReference type="AlphaFoldDB" id="A8I8R4"/>
<protein>
    <submittedName>
        <fullName evidence="9">Oligopeptide/dipeptide ABC transporter ATP-binding protein</fullName>
    </submittedName>
</protein>
<keyword evidence="5" id="KW-0547">Nucleotide-binding</keyword>
<dbReference type="PANTHER" id="PTHR43297">
    <property type="entry name" value="OLIGOPEPTIDE TRANSPORT ATP-BINDING PROTEIN APPD"/>
    <property type="match status" value="1"/>
</dbReference>
<dbReference type="FunFam" id="3.40.50.300:FF:000016">
    <property type="entry name" value="Oligopeptide ABC transporter ATP-binding component"/>
    <property type="match status" value="1"/>
</dbReference>
<sequence>MLEVRDLSIDLTRPDGGRLRVVNDVSFALERGRTLGIVGESGSGKSMLLKAIIGLLPGPMRAGGQIRLDGDNLLALTEAQMCAVRGRRIGMIFQEPMTALNPAQRIGDQISEGILWHRHISRAEARREALEWLERVRIPDAARRLDTYPHEMSGGQRQRVGIAIALAMRPGLLIADEPTTALDVTVQAEILDIFDEMVRDLGVALILVSHDLGVVGRIADETLVMYAGTRMEAGPTGDVLRHPRHPYTQGLLAAMPRRGGGRSGDLPTIPGTVPSLAALPPGCRFANRCARADDGCRAAEPVWAGEPDAGIRCIHAGKVAA</sequence>
<evidence type="ECO:0000259" key="8">
    <source>
        <dbReference type="PROSITE" id="PS50893"/>
    </source>
</evidence>
<reference evidence="10" key="2">
    <citation type="submission" date="2007-04" db="EMBL/GenBank/DDBJ databases">
        <title>Complete genome sequence of the nitrogen-fixing bacterium Azorhizobium caulinodans ORS571.</title>
        <authorList>
            <person name="Lee K.B."/>
            <person name="Backer P.D."/>
            <person name="Aono T."/>
            <person name="Liu C.T."/>
            <person name="Suzuki S."/>
            <person name="Suzuki T."/>
            <person name="Kaneko T."/>
            <person name="Yamada M."/>
            <person name="Tabata S."/>
            <person name="Kupfer D.M."/>
            <person name="Najar F.Z."/>
            <person name="Wiley G.B."/>
            <person name="Roe B."/>
            <person name="Binnewies T."/>
            <person name="Ussery D."/>
            <person name="Vereecke D."/>
            <person name="Gevers D."/>
            <person name="Holsters M."/>
            <person name="Oyaizu H."/>
        </authorList>
    </citation>
    <scope>NUCLEOTIDE SEQUENCE [LARGE SCALE GENOMIC DNA]</scope>
    <source>
        <strain evidence="10">ATCC 43989 / DSM 5975 / JCM 20966 / LMG 6465 / NBRC 14845 / NCIMB 13405 / ORS 571</strain>
    </source>
</reference>
<reference evidence="9 10" key="6">
    <citation type="journal article" date="2011" name="Appl. Environ. Microbiol.">
        <title>Involvement of the azorhizobial chromosome partition gene (parA) in the onset of bacteroid differentiation during Sesbania rostrata stem nodule development.</title>
        <authorList>
            <person name="Liu CT."/>
            <person name="Lee KB."/>
            <person name="Wang YS."/>
            <person name="Peng MH."/>
            <person name="Lee KT."/>
            <person name="Suzuki S."/>
            <person name="Suzuki T."/>
            <person name="Oyaizu H."/>
        </authorList>
    </citation>
    <scope>NUCLEOTIDE SEQUENCE [LARGE SCALE GENOMIC DNA]</scope>
    <source>
        <strain evidence="10">ATCC 43989 / DSM 5975 / JCM 20966 / LMG 6465 / NBRC 14845 / NCIMB 13405 / ORS 571</strain>
    </source>
</reference>
<dbReference type="PROSITE" id="PS50893">
    <property type="entry name" value="ABC_TRANSPORTER_2"/>
    <property type="match status" value="1"/>
</dbReference>
<dbReference type="CDD" id="cd03257">
    <property type="entry name" value="ABC_NikE_OppD_transporters"/>
    <property type="match status" value="1"/>
</dbReference>
<evidence type="ECO:0000256" key="7">
    <source>
        <dbReference type="ARBA" id="ARBA00023136"/>
    </source>
</evidence>
<dbReference type="RefSeq" id="WP_012171219.1">
    <property type="nucleotide sequence ID" value="NC_009937.1"/>
</dbReference>
<dbReference type="Gene3D" id="3.40.50.300">
    <property type="entry name" value="P-loop containing nucleotide triphosphate hydrolases"/>
    <property type="match status" value="1"/>
</dbReference>
<dbReference type="InterPro" id="IPR017871">
    <property type="entry name" value="ABC_transporter-like_CS"/>
</dbReference>
<feature type="domain" description="ABC transporter" evidence="8">
    <location>
        <begin position="2"/>
        <end position="252"/>
    </location>
</feature>
<evidence type="ECO:0000256" key="3">
    <source>
        <dbReference type="ARBA" id="ARBA00022448"/>
    </source>
</evidence>
<dbReference type="InterPro" id="IPR013563">
    <property type="entry name" value="Oligopep_ABC_C"/>
</dbReference>
<evidence type="ECO:0000256" key="5">
    <source>
        <dbReference type="ARBA" id="ARBA00022741"/>
    </source>
</evidence>
<reference evidence="9 10" key="3">
    <citation type="journal article" date="2008" name="BMC Genomics">
        <title>The genome of the versatile nitrogen fixer Azorhizobium caulinodans ORS571.</title>
        <authorList>
            <person name="Lee KB."/>
            <person name="Backer P.D."/>
            <person name="Aono T."/>
            <person name="Liu CT."/>
            <person name="Suzuki S."/>
            <person name="Suzuki T."/>
            <person name="Kaneko T."/>
            <person name="Yamada M."/>
            <person name="Tabata S."/>
            <person name="Kupfer D.M."/>
            <person name="Najar F.Z."/>
            <person name="Wiley G.B."/>
            <person name="Roe B."/>
            <person name="Binnewies T.T."/>
            <person name="Ussery D.W."/>
            <person name="D'Haeze W."/>
            <person name="Herder J.D."/>
            <person name="Gevers D."/>
            <person name="Vereecke D."/>
            <person name="Holsters M."/>
            <person name="Oyaizu H."/>
        </authorList>
    </citation>
    <scope>NUCLEOTIDE SEQUENCE [LARGE SCALE GENOMIC DNA]</scope>
    <source>
        <strain evidence="10">ATCC 43989 / DSM 5975 / JCM 20966 / LMG 6465 / NBRC 14845 / NCIMB 13405 / ORS 571</strain>
    </source>
</reference>
<dbReference type="NCBIfam" id="TIGR01727">
    <property type="entry name" value="oligo_HPY"/>
    <property type="match status" value="1"/>
</dbReference>
<evidence type="ECO:0000256" key="4">
    <source>
        <dbReference type="ARBA" id="ARBA00022475"/>
    </source>
</evidence>